<evidence type="ECO:0000313" key="3">
    <source>
        <dbReference type="Proteomes" id="UP000000630"/>
    </source>
</evidence>
<organism evidence="2 3">
    <name type="scientific">Anaplasma centrale (strain Israel)</name>
    <name type="common">Anaplasma marginale subsp. centrale (strain Israel)</name>
    <dbReference type="NCBI Taxonomy" id="574556"/>
    <lineage>
        <taxon>Bacteria</taxon>
        <taxon>Pseudomonadati</taxon>
        <taxon>Pseudomonadota</taxon>
        <taxon>Alphaproteobacteria</taxon>
        <taxon>Rickettsiales</taxon>
        <taxon>Anaplasmataceae</taxon>
        <taxon>Anaplasma</taxon>
    </lineage>
</organism>
<dbReference type="KEGG" id="acn:ACIS_00289"/>
<accession>D1ATS7</accession>
<proteinExistence type="predicted"/>
<keyword evidence="1" id="KW-1133">Transmembrane helix</keyword>
<dbReference type="HOGENOM" id="CLU_1064138_0_0_5"/>
<protein>
    <submittedName>
        <fullName evidence="2">Uncharacterized protein</fullName>
    </submittedName>
</protein>
<dbReference type="RefSeq" id="WP_012880435.1">
    <property type="nucleotide sequence ID" value="NC_013532.1"/>
</dbReference>
<dbReference type="Proteomes" id="UP000000630">
    <property type="component" value="Chromosome"/>
</dbReference>
<dbReference type="EMBL" id="CP001759">
    <property type="protein sequence ID" value="ACZ48955.1"/>
    <property type="molecule type" value="Genomic_DNA"/>
</dbReference>
<dbReference type="AlphaFoldDB" id="D1ATS7"/>
<gene>
    <name evidence="2" type="ordered locus">ACIS_00289</name>
</gene>
<name>D1ATS7_ANACI</name>
<dbReference type="OrthoDB" id="7165538at2"/>
<keyword evidence="1" id="KW-0472">Membrane</keyword>
<sequence length="261" mass="26884">MYRDADHGDVGILRLGRDRLFAKMCAVLLIASAASLAFFAAYISASGFPLLESGPATAAFLLSMVGAFAALCGLIVFCVRLRTISRYGLIVSLPEGNFDSPSMLQMNGPFVSSTNARAEVSVKKSGLSGAAKFEPFSCGLVAVLGVSLCTFSAAFGVLCACTRGDVLEAAKALFAPSVASNVCLIAATLVLATGVVGLVRYMLSSSAGRMVVLSDDRTRFSDADIEDIAGRLNISPANVANITISRGGASVVPLGSSPLLP</sequence>
<feature type="transmembrane region" description="Helical" evidence="1">
    <location>
        <begin position="178"/>
        <end position="203"/>
    </location>
</feature>
<feature type="transmembrane region" description="Helical" evidence="1">
    <location>
        <begin position="133"/>
        <end position="158"/>
    </location>
</feature>
<keyword evidence="1" id="KW-0812">Transmembrane</keyword>
<reference evidence="2 3" key="1">
    <citation type="journal article" date="2010" name="J. Bacteriol.">
        <title>Complete genome sequence of Anaplasma marginale subsp. centrale.</title>
        <authorList>
            <person name="Herndon D.R."/>
            <person name="Palmer G.H."/>
            <person name="Shkap V."/>
            <person name="Knowles D.P. Jr."/>
            <person name="Brayton K.A."/>
        </authorList>
    </citation>
    <scope>NUCLEOTIDE SEQUENCE [LARGE SCALE GENOMIC DNA]</scope>
    <source>
        <strain evidence="2 3">Israel</strain>
    </source>
</reference>
<evidence type="ECO:0000256" key="1">
    <source>
        <dbReference type="SAM" id="Phobius"/>
    </source>
</evidence>
<evidence type="ECO:0000313" key="2">
    <source>
        <dbReference type="EMBL" id="ACZ48955.1"/>
    </source>
</evidence>
<feature type="transmembrane region" description="Helical" evidence="1">
    <location>
        <begin position="20"/>
        <end position="45"/>
    </location>
</feature>
<keyword evidence="3" id="KW-1185">Reference proteome</keyword>
<feature type="transmembrane region" description="Helical" evidence="1">
    <location>
        <begin position="57"/>
        <end position="79"/>
    </location>
</feature>